<dbReference type="Gene3D" id="3.50.50.60">
    <property type="entry name" value="FAD/NAD(P)-binding domain"/>
    <property type="match status" value="1"/>
</dbReference>
<feature type="non-terminal residue" evidence="3">
    <location>
        <position position="1"/>
    </location>
</feature>
<feature type="domain" description="FAD dependent oxidoreductase" evidence="2">
    <location>
        <begin position="2"/>
        <end position="169"/>
    </location>
</feature>
<dbReference type="PANTHER" id="PTHR13847:SF193">
    <property type="entry name" value="PYRUVATE DEHYDROGENASE PHOSPHATASE REGULATORY SUBUNIT, MITOCHONDRIAL"/>
    <property type="match status" value="1"/>
</dbReference>
<dbReference type="GO" id="GO:0005737">
    <property type="term" value="C:cytoplasm"/>
    <property type="evidence" value="ECO:0007669"/>
    <property type="project" value="TreeGrafter"/>
</dbReference>
<dbReference type="Pfam" id="PF01266">
    <property type="entry name" value="DAO"/>
    <property type="match status" value="1"/>
</dbReference>
<comment type="caution">
    <text evidence="3">The sequence shown here is derived from an EMBL/GenBank/DDBJ whole genome shotgun (WGS) entry which is preliminary data.</text>
</comment>
<accession>A0A348W9P3</accession>
<evidence type="ECO:0000256" key="1">
    <source>
        <dbReference type="ARBA" id="ARBA00023002"/>
    </source>
</evidence>
<feature type="non-terminal residue" evidence="3">
    <location>
        <position position="177"/>
    </location>
</feature>
<protein>
    <submittedName>
        <fullName evidence="3">FAD-dependent oxidoreductase</fullName>
    </submittedName>
</protein>
<dbReference type="AlphaFoldDB" id="A0A348W9P3"/>
<dbReference type="Proteomes" id="UP000264719">
    <property type="component" value="Unassembled WGS sequence"/>
</dbReference>
<evidence type="ECO:0000313" key="4">
    <source>
        <dbReference type="Proteomes" id="UP000264719"/>
    </source>
</evidence>
<keyword evidence="1" id="KW-0560">Oxidoreductase</keyword>
<dbReference type="SUPFAM" id="SSF51905">
    <property type="entry name" value="FAD/NAD(P)-binding domain"/>
    <property type="match status" value="1"/>
</dbReference>
<dbReference type="InterPro" id="IPR036188">
    <property type="entry name" value="FAD/NAD-bd_sf"/>
</dbReference>
<evidence type="ECO:0000313" key="3">
    <source>
        <dbReference type="EMBL" id="HAR51255.1"/>
    </source>
</evidence>
<dbReference type="InterPro" id="IPR006076">
    <property type="entry name" value="FAD-dep_OxRdtase"/>
</dbReference>
<sequence>GVATGLRQGGSVSAALTNERLEELYRQAAMARAFGVPVEELSPKEVKEKYEHINLDGVTGGVWLPTDGQADPANIALALAKGARQNGALVKERIKVTGIKRQDRRVTGVDWAADDGSEQGHIACDMIVNCAGMWGHEVGRMAGVNVPLHACEHFYIVTEGISGLSQMPVLRVPDECA</sequence>
<reference evidence="3 4" key="1">
    <citation type="journal article" date="2018" name="Nat. Biotechnol.">
        <title>A standardized bacterial taxonomy based on genome phylogeny substantially revises the tree of life.</title>
        <authorList>
            <person name="Parks D.H."/>
            <person name="Chuvochina M."/>
            <person name="Waite D.W."/>
            <person name="Rinke C."/>
            <person name="Skarshewski A."/>
            <person name="Chaumeil P.A."/>
            <person name="Hugenholtz P."/>
        </authorList>
    </citation>
    <scope>NUCLEOTIDE SEQUENCE [LARGE SCALE GENOMIC DNA]</scope>
    <source>
        <strain evidence="3">UBA9169</strain>
    </source>
</reference>
<dbReference type="EMBL" id="DMVW01000049">
    <property type="protein sequence ID" value="HAR51255.1"/>
    <property type="molecule type" value="Genomic_DNA"/>
</dbReference>
<dbReference type="GO" id="GO:0016491">
    <property type="term" value="F:oxidoreductase activity"/>
    <property type="evidence" value="ECO:0007669"/>
    <property type="project" value="UniProtKB-KW"/>
</dbReference>
<dbReference type="Gene3D" id="3.30.9.10">
    <property type="entry name" value="D-Amino Acid Oxidase, subunit A, domain 2"/>
    <property type="match status" value="1"/>
</dbReference>
<gene>
    <name evidence="3" type="ORF">DCS45_05165</name>
</gene>
<proteinExistence type="predicted"/>
<name>A0A348W9P3_9RHOB</name>
<evidence type="ECO:0000259" key="2">
    <source>
        <dbReference type="Pfam" id="PF01266"/>
    </source>
</evidence>
<organism evidence="3 4">
    <name type="scientific">Roseovarius nubinhibens</name>
    <dbReference type="NCBI Taxonomy" id="314263"/>
    <lineage>
        <taxon>Bacteria</taxon>
        <taxon>Pseudomonadati</taxon>
        <taxon>Pseudomonadota</taxon>
        <taxon>Alphaproteobacteria</taxon>
        <taxon>Rhodobacterales</taxon>
        <taxon>Roseobacteraceae</taxon>
        <taxon>Roseovarius</taxon>
    </lineage>
</organism>
<dbReference type="PANTHER" id="PTHR13847">
    <property type="entry name" value="SARCOSINE DEHYDROGENASE-RELATED"/>
    <property type="match status" value="1"/>
</dbReference>